<dbReference type="InterPro" id="IPR006439">
    <property type="entry name" value="HAD-SF_hydro_IA"/>
</dbReference>
<evidence type="ECO:0000313" key="3">
    <source>
        <dbReference type="Proteomes" id="UP001589610"/>
    </source>
</evidence>
<dbReference type="Proteomes" id="UP001589610">
    <property type="component" value="Unassembled WGS sequence"/>
</dbReference>
<name>A0ABV5TDM0_9ACTN</name>
<dbReference type="GO" id="GO:0016787">
    <property type="term" value="F:hydrolase activity"/>
    <property type="evidence" value="ECO:0007669"/>
    <property type="project" value="UniProtKB-KW"/>
</dbReference>
<dbReference type="Gene3D" id="3.40.50.1000">
    <property type="entry name" value="HAD superfamily/HAD-like"/>
    <property type="match status" value="1"/>
</dbReference>
<dbReference type="SUPFAM" id="SSF56784">
    <property type="entry name" value="HAD-like"/>
    <property type="match status" value="1"/>
</dbReference>
<dbReference type="EMBL" id="JBHMBS010000007">
    <property type="protein sequence ID" value="MFB9677213.1"/>
    <property type="molecule type" value="Genomic_DNA"/>
</dbReference>
<evidence type="ECO:0000256" key="1">
    <source>
        <dbReference type="SAM" id="MobiDB-lite"/>
    </source>
</evidence>
<reference evidence="2 3" key="1">
    <citation type="submission" date="2024-09" db="EMBL/GenBank/DDBJ databases">
        <authorList>
            <person name="Sun Q."/>
            <person name="Mori K."/>
        </authorList>
    </citation>
    <scope>NUCLEOTIDE SEQUENCE [LARGE SCALE GENOMIC DNA]</scope>
    <source>
        <strain evidence="2 3">JCM 3028</strain>
    </source>
</reference>
<dbReference type="InterPro" id="IPR041492">
    <property type="entry name" value="HAD_2"/>
</dbReference>
<evidence type="ECO:0000313" key="2">
    <source>
        <dbReference type="EMBL" id="MFB9677213.1"/>
    </source>
</evidence>
<proteinExistence type="predicted"/>
<dbReference type="SFLD" id="SFLDG01129">
    <property type="entry name" value="C1.5:_HAD__Beta-PGM__Phosphata"/>
    <property type="match status" value="1"/>
</dbReference>
<protein>
    <submittedName>
        <fullName evidence="2">HAD family hydrolase</fullName>
    </submittedName>
</protein>
<dbReference type="RefSeq" id="WP_386157641.1">
    <property type="nucleotide sequence ID" value="NZ_JBHMBS010000007.1"/>
</dbReference>
<gene>
    <name evidence="2" type="ORF">ACFFRH_17180</name>
</gene>
<dbReference type="SFLD" id="SFLDS00003">
    <property type="entry name" value="Haloacid_Dehalogenase"/>
    <property type="match status" value="1"/>
</dbReference>
<dbReference type="NCBIfam" id="TIGR01509">
    <property type="entry name" value="HAD-SF-IA-v3"/>
    <property type="match status" value="1"/>
</dbReference>
<dbReference type="PANTHER" id="PTHR18901">
    <property type="entry name" value="2-DEOXYGLUCOSE-6-PHOSPHATE PHOSPHATASE 2"/>
    <property type="match status" value="1"/>
</dbReference>
<sequence>MEAVLFDMDGLLVDSEKIWFQVETEVMERLGGEWGEAHQENLVGGSMPATVAYMLAVSGGGATPDEVETWMLEGMTARLAGGVEMMPGAAELLAEVRGHGLATALVTSSVRPIAEACLRSIGAHNFDHVVTGDHVTRTKPHPEPYLTGARLLGADPGRCVALEDSPNGVTSATAAGCRVVAVPSVLPITAAPGRLVVGSLLEVDVAILRALSLGEPSPDGLSSGEPSPDGLSSGEPSGVGDRP</sequence>
<accession>A0ABV5TDM0</accession>
<keyword evidence="2" id="KW-0378">Hydrolase</keyword>
<dbReference type="InterPro" id="IPR036412">
    <property type="entry name" value="HAD-like_sf"/>
</dbReference>
<comment type="caution">
    <text evidence="2">The sequence shown here is derived from an EMBL/GenBank/DDBJ whole genome shotgun (WGS) entry which is preliminary data.</text>
</comment>
<dbReference type="Gene3D" id="1.10.150.240">
    <property type="entry name" value="Putative phosphatase, domain 2"/>
    <property type="match status" value="1"/>
</dbReference>
<dbReference type="PANTHER" id="PTHR18901:SF38">
    <property type="entry name" value="PSEUDOURIDINE-5'-PHOSPHATASE"/>
    <property type="match status" value="1"/>
</dbReference>
<feature type="region of interest" description="Disordered" evidence="1">
    <location>
        <begin position="214"/>
        <end position="243"/>
    </location>
</feature>
<dbReference type="InterPro" id="IPR023214">
    <property type="entry name" value="HAD_sf"/>
</dbReference>
<dbReference type="Pfam" id="PF13419">
    <property type="entry name" value="HAD_2"/>
    <property type="match status" value="1"/>
</dbReference>
<keyword evidence="3" id="KW-1185">Reference proteome</keyword>
<dbReference type="InterPro" id="IPR023198">
    <property type="entry name" value="PGP-like_dom2"/>
</dbReference>
<organism evidence="2 3">
    <name type="scientific">Streptosporangium vulgare</name>
    <dbReference type="NCBI Taxonomy" id="46190"/>
    <lineage>
        <taxon>Bacteria</taxon>
        <taxon>Bacillati</taxon>
        <taxon>Actinomycetota</taxon>
        <taxon>Actinomycetes</taxon>
        <taxon>Streptosporangiales</taxon>
        <taxon>Streptosporangiaceae</taxon>
        <taxon>Streptosporangium</taxon>
    </lineage>
</organism>
<dbReference type="PRINTS" id="PR00413">
    <property type="entry name" value="HADHALOGNASE"/>
</dbReference>